<dbReference type="EMBL" id="FOTO01000004">
    <property type="protein sequence ID" value="SFL62872.1"/>
    <property type="molecule type" value="Genomic_DNA"/>
</dbReference>
<sequence length="301" mass="32279">MSLLDPIQLMTLMGTKPERRSHKAALEDGFQSHMRQALGTKDINELSANLGGSSMENSLMRDALHGLAAIMKQQSSSDAGTGQARSSRRQSPTGSLSATFESGTSGVNAIGHDRNGGTSYGTYQIASKPGTMKDFIAFLRDKEPGWASKLKAAGPADTGSTRGRMPDVWREIAAEDPDKFGALQRDFIEATHYAPARDKILARTGVDMDTMPSAAREALWSTAVQHGAGGAARIFGRAIKAIGTEQPEHQFAQKLIDKVYDSRKSQFGSSTASVQASVKNRMNVEKEMVLAMLSGDNQSVA</sequence>
<evidence type="ECO:0000259" key="2">
    <source>
        <dbReference type="Pfam" id="PF21277"/>
    </source>
</evidence>
<evidence type="ECO:0000256" key="1">
    <source>
        <dbReference type="SAM" id="MobiDB-lite"/>
    </source>
</evidence>
<organism evidence="3 4">
    <name type="scientific">Desulfomicrobium norvegicum (strain DSM 1741 / NCIMB 8310)</name>
    <name type="common">Desulfovibrio baculatus (strain Norway 4)</name>
    <name type="synonym">Desulfovibrio desulfuricans (strain Norway 4)</name>
    <dbReference type="NCBI Taxonomy" id="52561"/>
    <lineage>
        <taxon>Bacteria</taxon>
        <taxon>Pseudomonadati</taxon>
        <taxon>Thermodesulfobacteriota</taxon>
        <taxon>Desulfovibrionia</taxon>
        <taxon>Desulfovibrionales</taxon>
        <taxon>Desulfomicrobiaceae</taxon>
        <taxon>Desulfomicrobium</taxon>
    </lineage>
</organism>
<evidence type="ECO:0000313" key="3">
    <source>
        <dbReference type="EMBL" id="SFL62872.1"/>
    </source>
</evidence>
<protein>
    <recommendedName>
        <fullName evidence="2">Type VI secretion system spike protein VgrG3-like C-terminal domain-containing protein</fullName>
    </recommendedName>
</protein>
<comment type="caution">
    <text evidence="3">The sequence shown here is derived from an EMBL/GenBank/DDBJ whole genome shotgun (WGS) entry which is preliminary data.</text>
</comment>
<dbReference type="InterPro" id="IPR049073">
    <property type="entry name" value="T6SS_VgrG3-like_C"/>
</dbReference>
<accession>A0A8G2F458</accession>
<proteinExistence type="predicted"/>
<keyword evidence="4" id="KW-1185">Reference proteome</keyword>
<name>A0A8G2F458_DESNO</name>
<gene>
    <name evidence="3" type="ORF">SAMN05421830_10497</name>
</gene>
<dbReference type="RefSeq" id="WP_092191083.1">
    <property type="nucleotide sequence ID" value="NZ_FOTO01000004.1"/>
</dbReference>
<dbReference type="OrthoDB" id="5378899at2"/>
<feature type="compositionally biased region" description="Polar residues" evidence="1">
    <location>
        <begin position="73"/>
        <end position="107"/>
    </location>
</feature>
<feature type="domain" description="Type VI secretion system spike protein VgrG3-like C-terminal" evidence="2">
    <location>
        <begin position="94"/>
        <end position="286"/>
    </location>
</feature>
<evidence type="ECO:0000313" key="4">
    <source>
        <dbReference type="Proteomes" id="UP000199581"/>
    </source>
</evidence>
<dbReference type="Proteomes" id="UP000199581">
    <property type="component" value="Unassembled WGS sequence"/>
</dbReference>
<dbReference type="AlphaFoldDB" id="A0A8G2F458"/>
<reference evidence="3 4" key="1">
    <citation type="submission" date="2016-10" db="EMBL/GenBank/DDBJ databases">
        <authorList>
            <person name="Varghese N."/>
            <person name="Submissions S."/>
        </authorList>
    </citation>
    <scope>NUCLEOTIDE SEQUENCE [LARGE SCALE GENOMIC DNA]</scope>
    <source>
        <strain evidence="3 4">DSM 1741</strain>
    </source>
</reference>
<feature type="region of interest" description="Disordered" evidence="1">
    <location>
        <begin position="73"/>
        <end position="114"/>
    </location>
</feature>
<dbReference type="Pfam" id="PF21277">
    <property type="entry name" value="T6SS_VgrG3-like_C"/>
    <property type="match status" value="1"/>
</dbReference>